<dbReference type="InterPro" id="IPR029190">
    <property type="entry name" value="Rrp14/SURF6_C"/>
</dbReference>
<keyword evidence="8" id="KW-1185">Reference proteome</keyword>
<dbReference type="OrthoDB" id="47608at2759"/>
<feature type="compositionally biased region" description="Basic and acidic residues" evidence="4">
    <location>
        <begin position="76"/>
        <end position="85"/>
    </location>
</feature>
<feature type="compositionally biased region" description="Gly residues" evidence="4">
    <location>
        <begin position="426"/>
        <end position="445"/>
    </location>
</feature>
<feature type="region of interest" description="Disordered" evidence="4">
    <location>
        <begin position="322"/>
        <end position="445"/>
    </location>
</feature>
<comment type="subcellular location">
    <subcellularLocation>
        <location evidence="1">Nucleus</location>
    </subcellularLocation>
</comment>
<reference evidence="7" key="1">
    <citation type="submission" date="2022-07" db="EMBL/GenBank/DDBJ databases">
        <title>Genome analysis of Parmales, a sister group of diatoms, reveals the evolutionary specialization of diatoms from phago-mixotrophs to photoautotrophs.</title>
        <authorList>
            <person name="Ban H."/>
            <person name="Sato S."/>
            <person name="Yoshikawa S."/>
            <person name="Kazumasa Y."/>
            <person name="Nakamura Y."/>
            <person name="Ichinomiya M."/>
            <person name="Saitoh K."/>
            <person name="Sato N."/>
            <person name="Blanc-Mathieu R."/>
            <person name="Endo H."/>
            <person name="Kuwata A."/>
            <person name="Ogata H."/>
        </authorList>
    </citation>
    <scope>NUCLEOTIDE SEQUENCE</scope>
</reference>
<organism evidence="7 8">
    <name type="scientific">Triparma retinervis</name>
    <dbReference type="NCBI Taxonomy" id="2557542"/>
    <lineage>
        <taxon>Eukaryota</taxon>
        <taxon>Sar</taxon>
        <taxon>Stramenopiles</taxon>
        <taxon>Ochrophyta</taxon>
        <taxon>Bolidophyceae</taxon>
        <taxon>Parmales</taxon>
        <taxon>Triparmaceae</taxon>
        <taxon>Triparma</taxon>
    </lineage>
</organism>
<feature type="compositionally biased region" description="Low complexity" evidence="4">
    <location>
        <begin position="211"/>
        <end position="227"/>
    </location>
</feature>
<protein>
    <submittedName>
        <fullName evidence="7">Uncharacterized protein</fullName>
    </submittedName>
</protein>
<dbReference type="EMBL" id="BRXZ01001634">
    <property type="protein sequence ID" value="GMH75627.1"/>
    <property type="molecule type" value="Genomic_DNA"/>
</dbReference>
<feature type="compositionally biased region" description="Basic and acidic residues" evidence="4">
    <location>
        <begin position="411"/>
        <end position="422"/>
    </location>
</feature>
<keyword evidence="3" id="KW-0539">Nucleus</keyword>
<accession>A0A9W7ANT0</accession>
<name>A0A9W7ANT0_9STRA</name>
<dbReference type="GO" id="GO:0042273">
    <property type="term" value="P:ribosomal large subunit biogenesis"/>
    <property type="evidence" value="ECO:0007669"/>
    <property type="project" value="TreeGrafter"/>
</dbReference>
<feature type="compositionally biased region" description="Acidic residues" evidence="4">
    <location>
        <begin position="86"/>
        <end position="108"/>
    </location>
</feature>
<dbReference type="GO" id="GO:0003677">
    <property type="term" value="F:DNA binding"/>
    <property type="evidence" value="ECO:0007669"/>
    <property type="project" value="TreeGrafter"/>
</dbReference>
<feature type="compositionally biased region" description="Basic and acidic residues" evidence="4">
    <location>
        <begin position="149"/>
        <end position="166"/>
    </location>
</feature>
<sequence length="445" mass="48244">MNAKALNTYFDGVADLIPSQFYVTEVTEREEEEMSTKYKKGLNSESKMAKKAKNKQKKAEKFASPENASSLKVKQRKWDEMRAEDEKDDDEEDGSGGDSEEGEGDSSDADAGIVASHISDEDDETTTNDTVDTASTTTSESIEAIPGESRIEALRRKLNAKIEAKKNRPANGANPSGVSKRAARKAAKKERQEAAKRKAKGGFSNAERAKANGSSSSSAATASNDQADPNSPPPSTSNLADDLSGIDFGGISGLKKKKYFQDNKSLANQGKKKSLESMLSEAEEKKRRLKELKGSSNPEDKEKAKRILWGDTLKAADGEIIRDDPEKIKRAMKKKEKKKAKSAKQWDDRITTVADSMLEKQRIRKHNLEKRKLGGTEAANLSSKRIAEDDDDKGEGGSKGKKQRMGPHSGKGRDGFEGRKGDFITSGGGRSSGKGGKGKTDGSGQ</sequence>
<evidence type="ECO:0000256" key="3">
    <source>
        <dbReference type="ARBA" id="ARBA00023242"/>
    </source>
</evidence>
<dbReference type="GO" id="GO:0042274">
    <property type="term" value="P:ribosomal small subunit biogenesis"/>
    <property type="evidence" value="ECO:0007669"/>
    <property type="project" value="TreeGrafter"/>
</dbReference>
<evidence type="ECO:0000259" key="5">
    <source>
        <dbReference type="Pfam" id="PF04935"/>
    </source>
</evidence>
<dbReference type="PANTHER" id="PTHR14369:SF0">
    <property type="entry name" value="SURFEIT LOCUS PROTEIN 6"/>
    <property type="match status" value="1"/>
</dbReference>
<comment type="caution">
    <text evidence="7">The sequence shown here is derived from an EMBL/GenBank/DDBJ whole genome shotgun (WGS) entry which is preliminary data.</text>
</comment>
<feature type="domain" description="Ribosomal RNA-processing protein 14 N-terminal" evidence="6">
    <location>
        <begin position="5"/>
        <end position="62"/>
    </location>
</feature>
<dbReference type="InterPro" id="IPR007019">
    <property type="entry name" value="SURF6"/>
</dbReference>
<feature type="domain" description="Ribosomal RNA-processing protein 14/surfeit locus protein 6 C-terminal" evidence="5">
    <location>
        <begin position="180"/>
        <end position="372"/>
    </location>
</feature>
<feature type="compositionally biased region" description="Basic residues" evidence="4">
    <location>
        <begin position="330"/>
        <end position="342"/>
    </location>
</feature>
<evidence type="ECO:0000259" key="6">
    <source>
        <dbReference type="Pfam" id="PF15459"/>
    </source>
</evidence>
<dbReference type="AlphaFoldDB" id="A0A9W7ANT0"/>
<feature type="region of interest" description="Disordered" evidence="4">
    <location>
        <begin position="264"/>
        <end position="303"/>
    </location>
</feature>
<dbReference type="PANTHER" id="PTHR14369">
    <property type="entry name" value="SURFEIT LOCUS PROTEIN 6"/>
    <property type="match status" value="1"/>
</dbReference>
<dbReference type="GO" id="GO:0003723">
    <property type="term" value="F:RNA binding"/>
    <property type="evidence" value="ECO:0007669"/>
    <property type="project" value="TreeGrafter"/>
</dbReference>
<comment type="similarity">
    <text evidence="2">Belongs to the SURF6 family.</text>
</comment>
<evidence type="ECO:0000313" key="8">
    <source>
        <dbReference type="Proteomes" id="UP001165082"/>
    </source>
</evidence>
<evidence type="ECO:0000313" key="7">
    <source>
        <dbReference type="EMBL" id="GMH75627.1"/>
    </source>
</evidence>
<feature type="compositionally biased region" description="Low complexity" evidence="4">
    <location>
        <begin position="127"/>
        <end position="145"/>
    </location>
</feature>
<dbReference type="InterPro" id="IPR029188">
    <property type="entry name" value="Rrp14_N"/>
</dbReference>
<gene>
    <name evidence="7" type="ORF">TrRE_jg13405</name>
</gene>
<dbReference type="GO" id="GO:0005730">
    <property type="term" value="C:nucleolus"/>
    <property type="evidence" value="ECO:0007669"/>
    <property type="project" value="TreeGrafter"/>
</dbReference>
<evidence type="ECO:0000256" key="2">
    <source>
        <dbReference type="ARBA" id="ARBA00005904"/>
    </source>
</evidence>
<evidence type="ECO:0000256" key="1">
    <source>
        <dbReference type="ARBA" id="ARBA00004123"/>
    </source>
</evidence>
<feature type="region of interest" description="Disordered" evidence="4">
    <location>
        <begin position="27"/>
        <end position="244"/>
    </location>
</feature>
<dbReference type="Proteomes" id="UP001165082">
    <property type="component" value="Unassembled WGS sequence"/>
</dbReference>
<dbReference type="Pfam" id="PF04935">
    <property type="entry name" value="SURF6"/>
    <property type="match status" value="1"/>
</dbReference>
<dbReference type="Pfam" id="PF15459">
    <property type="entry name" value="RRP14"/>
    <property type="match status" value="1"/>
</dbReference>
<evidence type="ECO:0000256" key="4">
    <source>
        <dbReference type="SAM" id="MobiDB-lite"/>
    </source>
</evidence>
<proteinExistence type="inferred from homology"/>